<comment type="similarity">
    <text evidence="2 4">Belongs to the Nudix hydrolase family.</text>
</comment>
<evidence type="ECO:0000256" key="3">
    <source>
        <dbReference type="ARBA" id="ARBA00022801"/>
    </source>
</evidence>
<evidence type="ECO:0000313" key="7">
    <source>
        <dbReference type="Proteomes" id="UP001501266"/>
    </source>
</evidence>
<dbReference type="PRINTS" id="PR00502">
    <property type="entry name" value="NUDIXFAMILY"/>
</dbReference>
<dbReference type="InterPro" id="IPR000086">
    <property type="entry name" value="NUDIX_hydrolase_dom"/>
</dbReference>
<accession>A0ABN1YMB8</accession>
<organism evidence="6 7">
    <name type="scientific">Agrococcus citreus</name>
    <dbReference type="NCBI Taxonomy" id="84643"/>
    <lineage>
        <taxon>Bacteria</taxon>
        <taxon>Bacillati</taxon>
        <taxon>Actinomycetota</taxon>
        <taxon>Actinomycetes</taxon>
        <taxon>Micrococcales</taxon>
        <taxon>Microbacteriaceae</taxon>
        <taxon>Agrococcus</taxon>
    </lineage>
</organism>
<dbReference type="Proteomes" id="UP001501266">
    <property type="component" value="Unassembled WGS sequence"/>
</dbReference>
<dbReference type="EMBL" id="BAAAKK010000001">
    <property type="protein sequence ID" value="GAA1417863.1"/>
    <property type="molecule type" value="Genomic_DNA"/>
</dbReference>
<evidence type="ECO:0000313" key="6">
    <source>
        <dbReference type="EMBL" id="GAA1417863.1"/>
    </source>
</evidence>
<dbReference type="InterPro" id="IPR020476">
    <property type="entry name" value="Nudix_hydrolase"/>
</dbReference>
<dbReference type="PANTHER" id="PTHR43046:SF14">
    <property type="entry name" value="MUTT_NUDIX FAMILY PROTEIN"/>
    <property type="match status" value="1"/>
</dbReference>
<dbReference type="SUPFAM" id="SSF55811">
    <property type="entry name" value="Nudix"/>
    <property type="match status" value="1"/>
</dbReference>
<dbReference type="PROSITE" id="PS00893">
    <property type="entry name" value="NUDIX_BOX"/>
    <property type="match status" value="1"/>
</dbReference>
<comment type="caution">
    <text evidence="6">The sequence shown here is derived from an EMBL/GenBank/DDBJ whole genome shotgun (WGS) entry which is preliminary data.</text>
</comment>
<dbReference type="InterPro" id="IPR015797">
    <property type="entry name" value="NUDIX_hydrolase-like_dom_sf"/>
</dbReference>
<evidence type="ECO:0000256" key="1">
    <source>
        <dbReference type="ARBA" id="ARBA00001946"/>
    </source>
</evidence>
<dbReference type="InterPro" id="IPR020084">
    <property type="entry name" value="NUDIX_hydrolase_CS"/>
</dbReference>
<feature type="domain" description="Nudix hydrolase" evidence="5">
    <location>
        <begin position="6"/>
        <end position="140"/>
    </location>
</feature>
<proteinExistence type="inferred from homology"/>
<name>A0ABN1YMB8_9MICO</name>
<dbReference type="Pfam" id="PF00293">
    <property type="entry name" value="NUDIX"/>
    <property type="match status" value="1"/>
</dbReference>
<dbReference type="Gene3D" id="3.90.79.10">
    <property type="entry name" value="Nucleoside Triphosphate Pyrophosphohydrolase"/>
    <property type="match status" value="1"/>
</dbReference>
<evidence type="ECO:0000256" key="4">
    <source>
        <dbReference type="RuleBase" id="RU003476"/>
    </source>
</evidence>
<keyword evidence="7" id="KW-1185">Reference proteome</keyword>
<gene>
    <name evidence="6" type="ORF">GCM10009640_02670</name>
</gene>
<comment type="cofactor">
    <cofactor evidence="1">
        <name>Mg(2+)</name>
        <dbReference type="ChEBI" id="CHEBI:18420"/>
    </cofactor>
</comment>
<sequence length="140" mass="14521">MTGQSAGIRAIAIAVVRRADGALLVTSATEPDTGRVLVRPPGGGIDPGESAADAVVRELREELGVEAGAVRPLGELEHRVSFAGRELHERVSVFAATLPDAPLPPTTDAGHPVWWLAADRFADPAIELVPAGLVALLGPR</sequence>
<reference evidence="6 7" key="1">
    <citation type="journal article" date="2019" name="Int. J. Syst. Evol. Microbiol.">
        <title>The Global Catalogue of Microorganisms (GCM) 10K type strain sequencing project: providing services to taxonomists for standard genome sequencing and annotation.</title>
        <authorList>
            <consortium name="The Broad Institute Genomics Platform"/>
            <consortium name="The Broad Institute Genome Sequencing Center for Infectious Disease"/>
            <person name="Wu L."/>
            <person name="Ma J."/>
        </authorList>
    </citation>
    <scope>NUCLEOTIDE SEQUENCE [LARGE SCALE GENOMIC DNA]</scope>
    <source>
        <strain evidence="6 7">JCM 12398</strain>
    </source>
</reference>
<dbReference type="PANTHER" id="PTHR43046">
    <property type="entry name" value="GDP-MANNOSE MANNOSYL HYDROLASE"/>
    <property type="match status" value="1"/>
</dbReference>
<protein>
    <recommendedName>
        <fullName evidence="5">Nudix hydrolase domain-containing protein</fullName>
    </recommendedName>
</protein>
<dbReference type="PROSITE" id="PS51462">
    <property type="entry name" value="NUDIX"/>
    <property type="match status" value="1"/>
</dbReference>
<evidence type="ECO:0000259" key="5">
    <source>
        <dbReference type="PROSITE" id="PS51462"/>
    </source>
</evidence>
<dbReference type="RefSeq" id="WP_343916565.1">
    <property type="nucleotide sequence ID" value="NZ_BAAAKK010000001.1"/>
</dbReference>
<keyword evidence="3 4" id="KW-0378">Hydrolase</keyword>
<evidence type="ECO:0000256" key="2">
    <source>
        <dbReference type="ARBA" id="ARBA00005582"/>
    </source>
</evidence>